<reference evidence="1 2" key="1">
    <citation type="submission" date="2018-04" db="EMBL/GenBank/DDBJ databases">
        <title>Flavobacterium sp. nov., isolated from glacier ice.</title>
        <authorList>
            <person name="Liu Q."/>
            <person name="Xin Y.-H."/>
        </authorList>
    </citation>
    <scope>NUCLEOTIDE SEQUENCE [LARGE SCALE GENOMIC DNA]</scope>
    <source>
        <strain evidence="1 2">LB2P30</strain>
    </source>
</reference>
<gene>
    <name evidence="1" type="ORF">DB891_14475</name>
</gene>
<name>A0A2U1JRG8_9FLAO</name>
<sequence length="96" mass="10825">MKLKEKKMNSKLLKLKTIGSTEKLVLMLILDFPSIGIFNLRAGDMAKELGTTRKIILETIENLRVVGYIKTKVVSECYSRTTELTSDFLMLINEGG</sequence>
<dbReference type="AlphaFoldDB" id="A0A2U1JRG8"/>
<evidence type="ECO:0008006" key="3">
    <source>
        <dbReference type="Google" id="ProtNLM"/>
    </source>
</evidence>
<evidence type="ECO:0000313" key="1">
    <source>
        <dbReference type="EMBL" id="PWA07554.1"/>
    </source>
</evidence>
<evidence type="ECO:0000313" key="2">
    <source>
        <dbReference type="Proteomes" id="UP000245618"/>
    </source>
</evidence>
<proteinExistence type="predicted"/>
<dbReference type="EMBL" id="QCZH01000021">
    <property type="protein sequence ID" value="PWA07554.1"/>
    <property type="molecule type" value="Genomic_DNA"/>
</dbReference>
<keyword evidence="2" id="KW-1185">Reference proteome</keyword>
<accession>A0A2U1JRG8</accession>
<organism evidence="1 2">
    <name type="scientific">Flavobacterium laiguense</name>
    <dbReference type="NCBI Taxonomy" id="2169409"/>
    <lineage>
        <taxon>Bacteria</taxon>
        <taxon>Pseudomonadati</taxon>
        <taxon>Bacteroidota</taxon>
        <taxon>Flavobacteriia</taxon>
        <taxon>Flavobacteriales</taxon>
        <taxon>Flavobacteriaceae</taxon>
        <taxon>Flavobacterium</taxon>
    </lineage>
</organism>
<dbReference type="Proteomes" id="UP000245618">
    <property type="component" value="Unassembled WGS sequence"/>
</dbReference>
<protein>
    <recommendedName>
        <fullName evidence="3">MarR family transcriptional regulator</fullName>
    </recommendedName>
</protein>
<comment type="caution">
    <text evidence="1">The sequence shown here is derived from an EMBL/GenBank/DDBJ whole genome shotgun (WGS) entry which is preliminary data.</text>
</comment>